<protein>
    <submittedName>
        <fullName evidence="2">Uncharacterized protein</fullName>
    </submittedName>
</protein>
<dbReference type="RefSeq" id="WP_169528982.1">
    <property type="nucleotide sequence ID" value="NZ_JABBGH010000001.1"/>
</dbReference>
<keyword evidence="3" id="KW-1185">Reference proteome</keyword>
<name>A0A7Y0AA85_9BACT</name>
<accession>A0A7Y0AA85</accession>
<feature type="coiled-coil region" evidence="1">
    <location>
        <begin position="183"/>
        <end position="210"/>
    </location>
</feature>
<keyword evidence="1" id="KW-0175">Coiled coil</keyword>
<dbReference type="AlphaFoldDB" id="A0A7Y0AA85"/>
<evidence type="ECO:0000313" key="3">
    <source>
        <dbReference type="Proteomes" id="UP000559626"/>
    </source>
</evidence>
<organism evidence="2 3">
    <name type="scientific">Hymenobacter polaris</name>
    <dbReference type="NCBI Taxonomy" id="2682546"/>
    <lineage>
        <taxon>Bacteria</taxon>
        <taxon>Pseudomonadati</taxon>
        <taxon>Bacteroidota</taxon>
        <taxon>Cytophagia</taxon>
        <taxon>Cytophagales</taxon>
        <taxon>Hymenobacteraceae</taxon>
        <taxon>Hymenobacter</taxon>
    </lineage>
</organism>
<feature type="coiled-coil region" evidence="1">
    <location>
        <begin position="263"/>
        <end position="290"/>
    </location>
</feature>
<sequence>MAKEHGAQSKQSITGNETKECFIIMPISDPDGYEVGHFARVYNDIIEPACVKAGYYATRADQVKETNLIHVDILKRLLDAPMAICDLSSRNPNVLFELGIRQAFDKPVVLIQEKNTPRIFDISPLRAIDYKPELKYREVLTDQDVIAEAIIATANIKPESGSINSLIQLLSLSAAKLSHLNPAETENAQMQLLREEVSQMKNLINKFVSQKVLSASELLISSNEIYTSLVNEYLNIEQSYLSKNVSVVEIRNSLVDLQMRLRLHNKRESSTEVKNRLNRLDKELVNLLAQIKSVSGSAMMEEPPF</sequence>
<evidence type="ECO:0000256" key="1">
    <source>
        <dbReference type="SAM" id="Coils"/>
    </source>
</evidence>
<evidence type="ECO:0000313" key="2">
    <source>
        <dbReference type="EMBL" id="NML63636.1"/>
    </source>
</evidence>
<gene>
    <name evidence="2" type="ORF">HHL22_00275</name>
</gene>
<dbReference type="Proteomes" id="UP000559626">
    <property type="component" value="Unassembled WGS sequence"/>
</dbReference>
<proteinExistence type="predicted"/>
<comment type="caution">
    <text evidence="2">The sequence shown here is derived from an EMBL/GenBank/DDBJ whole genome shotgun (WGS) entry which is preliminary data.</text>
</comment>
<reference evidence="2 3" key="1">
    <citation type="submission" date="2020-04" db="EMBL/GenBank/DDBJ databases">
        <title>Hymenobacter polaris sp. nov., isolated from Arctic soil.</title>
        <authorList>
            <person name="Dahal R.H."/>
        </authorList>
    </citation>
    <scope>NUCLEOTIDE SEQUENCE [LARGE SCALE GENOMIC DNA]</scope>
    <source>
        <strain evidence="2 3">RP-2-7</strain>
    </source>
</reference>
<dbReference type="EMBL" id="JABBGH010000001">
    <property type="protein sequence ID" value="NML63636.1"/>
    <property type="molecule type" value="Genomic_DNA"/>
</dbReference>